<name>A0ABQ9I919_9NEOP</name>
<keyword evidence="2" id="KW-1185">Reference proteome</keyword>
<evidence type="ECO:0000313" key="1">
    <source>
        <dbReference type="EMBL" id="KAJ8893101.1"/>
    </source>
</evidence>
<proteinExistence type="predicted"/>
<comment type="caution">
    <text evidence="1">The sequence shown here is derived from an EMBL/GenBank/DDBJ whole genome shotgun (WGS) entry which is preliminary data.</text>
</comment>
<protein>
    <submittedName>
        <fullName evidence="1">Uncharacterized protein</fullName>
    </submittedName>
</protein>
<organism evidence="1 2">
    <name type="scientific">Dryococelus australis</name>
    <dbReference type="NCBI Taxonomy" id="614101"/>
    <lineage>
        <taxon>Eukaryota</taxon>
        <taxon>Metazoa</taxon>
        <taxon>Ecdysozoa</taxon>
        <taxon>Arthropoda</taxon>
        <taxon>Hexapoda</taxon>
        <taxon>Insecta</taxon>
        <taxon>Pterygota</taxon>
        <taxon>Neoptera</taxon>
        <taxon>Polyneoptera</taxon>
        <taxon>Phasmatodea</taxon>
        <taxon>Verophasmatodea</taxon>
        <taxon>Anareolatae</taxon>
        <taxon>Phasmatidae</taxon>
        <taxon>Eurycanthinae</taxon>
        <taxon>Dryococelus</taxon>
    </lineage>
</organism>
<reference evidence="1 2" key="1">
    <citation type="submission" date="2023-02" db="EMBL/GenBank/DDBJ databases">
        <title>LHISI_Scaffold_Assembly.</title>
        <authorList>
            <person name="Stuart O.P."/>
            <person name="Cleave R."/>
            <person name="Magrath M.J.L."/>
            <person name="Mikheyev A.S."/>
        </authorList>
    </citation>
    <scope>NUCLEOTIDE SEQUENCE [LARGE SCALE GENOMIC DNA]</scope>
    <source>
        <strain evidence="1">Daus_M_001</strain>
        <tissue evidence="1">Leg muscle</tissue>
    </source>
</reference>
<accession>A0ABQ9I919</accession>
<gene>
    <name evidence="1" type="ORF">PR048_005684</name>
</gene>
<dbReference type="EMBL" id="JARBHB010000002">
    <property type="protein sequence ID" value="KAJ8893101.1"/>
    <property type="molecule type" value="Genomic_DNA"/>
</dbReference>
<sequence>MKFFLWLVIPSSHEREYLVKKQIRSHKVICDPKEYVKILLSMVYDWKAIAQNVTKPTGQ</sequence>
<evidence type="ECO:0000313" key="2">
    <source>
        <dbReference type="Proteomes" id="UP001159363"/>
    </source>
</evidence>
<dbReference type="Proteomes" id="UP001159363">
    <property type="component" value="Chromosome 2"/>
</dbReference>